<proteinExistence type="predicted"/>
<dbReference type="Proteomes" id="UP000228886">
    <property type="component" value="Unassembled WGS sequence"/>
</dbReference>
<dbReference type="SUPFAM" id="SSF53335">
    <property type="entry name" value="S-adenosyl-L-methionine-dependent methyltransferases"/>
    <property type="match status" value="1"/>
</dbReference>
<dbReference type="PANTHER" id="PTHR43861">
    <property type="entry name" value="TRANS-ACONITATE 2-METHYLTRANSFERASE-RELATED"/>
    <property type="match status" value="1"/>
</dbReference>
<gene>
    <name evidence="1" type="ORF">COS11_00615</name>
</gene>
<reference evidence="2" key="1">
    <citation type="submission" date="2017-09" db="EMBL/GenBank/DDBJ databases">
        <title>Depth-based differentiation of microbial function through sediment-hosted aquifers and enrichment of novel symbionts in the deep terrestrial subsurface.</title>
        <authorList>
            <person name="Probst A.J."/>
            <person name="Ladd B."/>
            <person name="Jarett J.K."/>
            <person name="Geller-Mcgrath D.E."/>
            <person name="Sieber C.M.K."/>
            <person name="Emerson J.B."/>
            <person name="Anantharaman K."/>
            <person name="Thomas B.C."/>
            <person name="Malmstrom R."/>
            <person name="Stieglmeier M."/>
            <person name="Klingl A."/>
            <person name="Woyke T."/>
            <person name="Ryan C.M."/>
            <person name="Banfield J.F."/>
        </authorList>
    </citation>
    <scope>NUCLEOTIDE SEQUENCE [LARGE SCALE GENOMIC DNA]</scope>
</reference>
<evidence type="ECO:0000313" key="1">
    <source>
        <dbReference type="EMBL" id="PIV64735.1"/>
    </source>
</evidence>
<sequence>MEDVVCNVCKSDDTSLLLIKDSLRIVKCFRCGLIYVNPRVAKEDLGKIYNRDYFDGSRQADFLAEKKLYLQRFQERLREIIAIKRVKGKLLDIGCAVGYFLEVVRREGWQASGVEISSFAAKYAKESGFDIFTGTIEEANYPAYSFDAATLWHTLEHMRDPLGSLEEVHRILKKNGLIAIEVPNIGSREFRKQRENWDYLKPKEHLYYFTPEVLKKMVEKAGFKVIKVTTLPKGTGIGEKLGNLGLGRLKKQLVKSFNYLSWIKKSILYLKKFSGDDIILLYALK</sequence>
<evidence type="ECO:0000313" key="2">
    <source>
        <dbReference type="Proteomes" id="UP000228886"/>
    </source>
</evidence>
<dbReference type="PANTHER" id="PTHR43861:SF6">
    <property type="entry name" value="METHYLTRANSFERASE TYPE 11"/>
    <property type="match status" value="1"/>
</dbReference>
<dbReference type="AlphaFoldDB" id="A0A2M7EAM0"/>
<dbReference type="InterPro" id="IPR029063">
    <property type="entry name" value="SAM-dependent_MTases_sf"/>
</dbReference>
<dbReference type="EMBL" id="PETL01000036">
    <property type="protein sequence ID" value="PIV64735.1"/>
    <property type="molecule type" value="Genomic_DNA"/>
</dbReference>
<dbReference type="Gene3D" id="3.40.50.150">
    <property type="entry name" value="Vaccinia Virus protein VP39"/>
    <property type="match status" value="1"/>
</dbReference>
<dbReference type="CDD" id="cd02440">
    <property type="entry name" value="AdoMet_MTases"/>
    <property type="match status" value="1"/>
</dbReference>
<evidence type="ECO:0008006" key="3">
    <source>
        <dbReference type="Google" id="ProtNLM"/>
    </source>
</evidence>
<dbReference type="Pfam" id="PF13489">
    <property type="entry name" value="Methyltransf_23"/>
    <property type="match status" value="1"/>
</dbReference>
<protein>
    <recommendedName>
        <fullName evidence="3">Class I SAM-dependent methyltransferase</fullName>
    </recommendedName>
</protein>
<name>A0A2M7EAM0_9BACT</name>
<organism evidence="1 2">
    <name type="scientific">bacterium (Candidatus Ratteibacteria) CG01_land_8_20_14_3_00_40_19</name>
    <dbReference type="NCBI Taxonomy" id="2014290"/>
    <lineage>
        <taxon>Bacteria</taxon>
        <taxon>Candidatus Ratteibacteria</taxon>
    </lineage>
</organism>
<comment type="caution">
    <text evidence="1">The sequence shown here is derived from an EMBL/GenBank/DDBJ whole genome shotgun (WGS) entry which is preliminary data.</text>
</comment>
<accession>A0A2M7EAM0</accession>